<reference evidence="8" key="1">
    <citation type="submission" date="2025-08" db="UniProtKB">
        <authorList>
            <consortium name="RefSeq"/>
        </authorList>
    </citation>
    <scope>IDENTIFICATION</scope>
    <source>
        <tissue evidence="8">Testes</tissue>
    </source>
</reference>
<dbReference type="InterPro" id="IPR007404">
    <property type="entry name" value="YdjM-like"/>
</dbReference>
<dbReference type="InterPro" id="IPR026572">
    <property type="entry name" value="TMEM267"/>
</dbReference>
<evidence type="ECO:0000313" key="8">
    <source>
        <dbReference type="RefSeq" id="XP_002739951.1"/>
    </source>
</evidence>
<evidence type="ECO:0000313" key="7">
    <source>
        <dbReference type="Proteomes" id="UP000694865"/>
    </source>
</evidence>
<evidence type="ECO:0000256" key="5">
    <source>
        <dbReference type="ARBA" id="ARBA00023136"/>
    </source>
</evidence>
<dbReference type="Pfam" id="PF04307">
    <property type="entry name" value="YdjM"/>
    <property type="match status" value="1"/>
</dbReference>
<comment type="subcellular location">
    <subcellularLocation>
        <location evidence="1">Membrane</location>
        <topology evidence="1">Multi-pass membrane protein</topology>
    </subcellularLocation>
</comment>
<evidence type="ECO:0000256" key="6">
    <source>
        <dbReference type="SAM" id="Phobius"/>
    </source>
</evidence>
<feature type="transmembrane region" description="Helical" evidence="6">
    <location>
        <begin position="140"/>
        <end position="158"/>
    </location>
</feature>
<keyword evidence="3 6" id="KW-0812">Transmembrane</keyword>
<dbReference type="GeneID" id="100371839"/>
<evidence type="ECO:0000256" key="2">
    <source>
        <dbReference type="ARBA" id="ARBA00013977"/>
    </source>
</evidence>
<dbReference type="PANTHER" id="PTHR13628">
    <property type="entry name" value="TRANSMEMBRANE PROTEIN 267"/>
    <property type="match status" value="1"/>
</dbReference>
<evidence type="ECO:0000256" key="1">
    <source>
        <dbReference type="ARBA" id="ARBA00004141"/>
    </source>
</evidence>
<protein>
    <recommendedName>
        <fullName evidence="2">Transmembrane protein 267</fullName>
    </recommendedName>
</protein>
<proteinExistence type="predicted"/>
<dbReference type="PANTHER" id="PTHR13628:SF1">
    <property type="entry name" value="TRANSMEMBRANE PROTEIN 267"/>
    <property type="match status" value="1"/>
</dbReference>
<dbReference type="Proteomes" id="UP000694865">
    <property type="component" value="Unplaced"/>
</dbReference>
<keyword evidence="7" id="KW-1185">Reference proteome</keyword>
<dbReference type="RefSeq" id="XP_002739951.1">
    <property type="nucleotide sequence ID" value="XM_002739905.1"/>
</dbReference>
<feature type="transmembrane region" description="Helical" evidence="6">
    <location>
        <begin position="76"/>
        <end position="96"/>
    </location>
</feature>
<name>A0ABM0GY50_SACKO</name>
<keyword evidence="5 6" id="KW-0472">Membrane</keyword>
<organism evidence="7 8">
    <name type="scientific">Saccoglossus kowalevskii</name>
    <name type="common">Acorn worm</name>
    <dbReference type="NCBI Taxonomy" id="10224"/>
    <lineage>
        <taxon>Eukaryota</taxon>
        <taxon>Metazoa</taxon>
        <taxon>Hemichordata</taxon>
        <taxon>Enteropneusta</taxon>
        <taxon>Harrimaniidae</taxon>
        <taxon>Saccoglossus</taxon>
    </lineage>
</organism>
<evidence type="ECO:0000256" key="3">
    <source>
        <dbReference type="ARBA" id="ARBA00022692"/>
    </source>
</evidence>
<evidence type="ECO:0000256" key="4">
    <source>
        <dbReference type="ARBA" id="ARBA00022989"/>
    </source>
</evidence>
<gene>
    <name evidence="8" type="primary">LOC100371839</name>
</gene>
<keyword evidence="4 6" id="KW-1133">Transmembrane helix</keyword>
<accession>A0ABM0GY50</accession>
<sequence length="175" mass="19406">MPFVANNATLRAITDNAGHALIGFCTWSAVSGLDTTNSVLQSILCGVFASILDIDHFISAKSLKLKDAVSLPSRPLFHATSLIPVIASVIALIEYFCAGKYRLKPVWLIFTTAWLSHHLRDAVRRGLWFWPIGSTPALPYWLYMICILSLPVVSHLIFKLTATMETERAASYNQI</sequence>